<keyword evidence="1" id="KW-0812">Transmembrane</keyword>
<name>A0A1T5CLD5_9SPHI</name>
<evidence type="ECO:0000259" key="3">
    <source>
        <dbReference type="Pfam" id="PF16344"/>
    </source>
</evidence>
<reference evidence="5" key="1">
    <citation type="submission" date="2017-02" db="EMBL/GenBank/DDBJ databases">
        <authorList>
            <person name="Varghese N."/>
            <person name="Submissions S."/>
        </authorList>
    </citation>
    <scope>NUCLEOTIDE SEQUENCE [LARGE SCALE GENOMIC DNA]</scope>
    <source>
        <strain evidence="5">DSM 24091</strain>
    </source>
</reference>
<dbReference type="Pfam" id="PF04773">
    <property type="entry name" value="FecR"/>
    <property type="match status" value="1"/>
</dbReference>
<evidence type="ECO:0000259" key="2">
    <source>
        <dbReference type="Pfam" id="PF04773"/>
    </source>
</evidence>
<dbReference type="Pfam" id="PF16344">
    <property type="entry name" value="FecR_C"/>
    <property type="match status" value="1"/>
</dbReference>
<sequence length="389" mass="44388">MTKDQLFRLFIAFRDGNISGEDLHTLTTFVNQDSDDQWLDQLMDSFKDEQSQRMLSSLRSDRLFEAVMHSVNESRATVPHFKRFKSWYGAAAALLVFCFSLLFFSKSKMKDEATYASSVVLPGSPKGNLLLDNGEVIDLDKLSADTTIVLDGYSVTKDKQGELSYTLAGTGQSDRIIYNTIVTPKGGEYKLCLPDGTQIWVNSSSQLKYPLNFGKDRREVELDGEAFFEVTRLKFGQKHIPFIVRTRKQELEVLGTTFNVNSYDPEIRTTLVEGAVRLRFDEEQQVLKPNQQAIYNPQSEKVSVKPIDPFYTVAWRNGSFAFDNANLYDVMATIARWYDVKVDYKGDFQDVYFSGTISRYADINKLLKLITLTGGVHFELKERRVSVMK</sequence>
<dbReference type="STRING" id="1513896.SAMN05660841_01422"/>
<organism evidence="4 5">
    <name type="scientific">Sphingobacterium nematocida</name>
    <dbReference type="NCBI Taxonomy" id="1513896"/>
    <lineage>
        <taxon>Bacteria</taxon>
        <taxon>Pseudomonadati</taxon>
        <taxon>Bacteroidota</taxon>
        <taxon>Sphingobacteriia</taxon>
        <taxon>Sphingobacteriales</taxon>
        <taxon>Sphingobacteriaceae</taxon>
        <taxon>Sphingobacterium</taxon>
    </lineage>
</organism>
<evidence type="ECO:0000313" key="5">
    <source>
        <dbReference type="Proteomes" id="UP000190150"/>
    </source>
</evidence>
<dbReference type="InterPro" id="IPR032508">
    <property type="entry name" value="FecR_C"/>
</dbReference>
<dbReference type="InterPro" id="IPR012373">
    <property type="entry name" value="Ferrdict_sens_TM"/>
</dbReference>
<dbReference type="RefSeq" id="WP_079642394.1">
    <property type="nucleotide sequence ID" value="NZ_FUZF01000004.1"/>
</dbReference>
<gene>
    <name evidence="4" type="ORF">SAMN05660841_01422</name>
</gene>
<dbReference type="OrthoDB" id="1099963at2"/>
<keyword evidence="1" id="KW-1133">Transmembrane helix</keyword>
<dbReference type="AlphaFoldDB" id="A0A1T5CLD5"/>
<dbReference type="Gene3D" id="3.55.50.30">
    <property type="match status" value="1"/>
</dbReference>
<dbReference type="PANTHER" id="PTHR30273:SF2">
    <property type="entry name" value="PROTEIN FECR"/>
    <property type="match status" value="1"/>
</dbReference>
<keyword evidence="5" id="KW-1185">Reference proteome</keyword>
<dbReference type="Gene3D" id="2.60.120.1440">
    <property type="match status" value="1"/>
</dbReference>
<feature type="transmembrane region" description="Helical" evidence="1">
    <location>
        <begin position="87"/>
        <end position="104"/>
    </location>
</feature>
<feature type="domain" description="FecR protein" evidence="2">
    <location>
        <begin position="180"/>
        <end position="277"/>
    </location>
</feature>
<accession>A0A1T5CLD5</accession>
<evidence type="ECO:0000313" key="4">
    <source>
        <dbReference type="EMBL" id="SKB60298.1"/>
    </source>
</evidence>
<dbReference type="InterPro" id="IPR006860">
    <property type="entry name" value="FecR"/>
</dbReference>
<dbReference type="Proteomes" id="UP000190150">
    <property type="component" value="Unassembled WGS sequence"/>
</dbReference>
<protein>
    <submittedName>
        <fullName evidence="4">FecR family protein</fullName>
    </submittedName>
</protein>
<evidence type="ECO:0000256" key="1">
    <source>
        <dbReference type="SAM" id="Phobius"/>
    </source>
</evidence>
<dbReference type="PANTHER" id="PTHR30273">
    <property type="entry name" value="PERIPLASMIC SIGNAL SENSOR AND SIGMA FACTOR ACTIVATOR FECR-RELATED"/>
    <property type="match status" value="1"/>
</dbReference>
<dbReference type="GO" id="GO:0016989">
    <property type="term" value="F:sigma factor antagonist activity"/>
    <property type="evidence" value="ECO:0007669"/>
    <property type="project" value="TreeGrafter"/>
</dbReference>
<feature type="domain" description="Protein FecR C-terminal" evidence="3">
    <location>
        <begin position="320"/>
        <end position="386"/>
    </location>
</feature>
<keyword evidence="1" id="KW-0472">Membrane</keyword>
<proteinExistence type="predicted"/>
<dbReference type="EMBL" id="FUZF01000004">
    <property type="protein sequence ID" value="SKB60298.1"/>
    <property type="molecule type" value="Genomic_DNA"/>
</dbReference>